<evidence type="ECO:0000256" key="15">
    <source>
        <dbReference type="RuleBase" id="RU004016"/>
    </source>
</evidence>
<dbReference type="OrthoDB" id="9791132at2"/>
<evidence type="ECO:0000313" key="19">
    <source>
        <dbReference type="Proteomes" id="UP000215459"/>
    </source>
</evidence>
<dbReference type="Gene3D" id="2.60.410.10">
    <property type="entry name" value="D-Ala-D-Ala carboxypeptidase, C-terminal domain"/>
    <property type="match status" value="1"/>
</dbReference>
<dbReference type="InterPro" id="IPR001967">
    <property type="entry name" value="Peptidase_S11_N"/>
</dbReference>
<feature type="active site" evidence="13">
    <location>
        <position position="123"/>
    </location>
</feature>
<dbReference type="GO" id="GO:0009002">
    <property type="term" value="F:serine-type D-Ala-D-Ala carboxypeptidase activity"/>
    <property type="evidence" value="ECO:0007669"/>
    <property type="project" value="UniProtKB-EC"/>
</dbReference>
<dbReference type="PANTHER" id="PTHR21581:SF6">
    <property type="entry name" value="TRAFFICKING PROTEIN PARTICLE COMPLEX SUBUNIT 12"/>
    <property type="match status" value="1"/>
</dbReference>
<dbReference type="GO" id="GO:0006508">
    <property type="term" value="P:proteolysis"/>
    <property type="evidence" value="ECO:0007669"/>
    <property type="project" value="UniProtKB-KW"/>
</dbReference>
<comment type="similarity">
    <text evidence="3 15">Belongs to the peptidase S11 family.</text>
</comment>
<dbReference type="SMART" id="SM00936">
    <property type="entry name" value="PBP5_C"/>
    <property type="match status" value="1"/>
</dbReference>
<keyword evidence="6" id="KW-0645">Protease</keyword>
<dbReference type="SUPFAM" id="SSF69189">
    <property type="entry name" value="Penicillin-binding protein associated domain"/>
    <property type="match status" value="1"/>
</dbReference>
<dbReference type="GO" id="GO:0009252">
    <property type="term" value="P:peptidoglycan biosynthetic process"/>
    <property type="evidence" value="ECO:0007669"/>
    <property type="project" value="UniProtKB-UniPathway"/>
</dbReference>
<gene>
    <name evidence="18" type="ORF">CHM34_01935</name>
</gene>
<evidence type="ECO:0000256" key="5">
    <source>
        <dbReference type="ARBA" id="ARBA00022645"/>
    </source>
</evidence>
<feature type="active site" description="Proton acceptor" evidence="13">
    <location>
        <position position="66"/>
    </location>
</feature>
<evidence type="ECO:0000259" key="17">
    <source>
        <dbReference type="SMART" id="SM00936"/>
    </source>
</evidence>
<evidence type="ECO:0000256" key="11">
    <source>
        <dbReference type="ARBA" id="ARBA00023316"/>
    </source>
</evidence>
<evidence type="ECO:0000256" key="4">
    <source>
        <dbReference type="ARBA" id="ARBA00012448"/>
    </source>
</evidence>
<dbReference type="EMBL" id="NOWF01000001">
    <property type="protein sequence ID" value="OYD09777.1"/>
    <property type="molecule type" value="Genomic_DNA"/>
</dbReference>
<dbReference type="InterPro" id="IPR018044">
    <property type="entry name" value="Peptidase_S11"/>
</dbReference>
<evidence type="ECO:0000256" key="9">
    <source>
        <dbReference type="ARBA" id="ARBA00022960"/>
    </source>
</evidence>
<dbReference type="GO" id="GO:0071555">
    <property type="term" value="P:cell wall organization"/>
    <property type="evidence" value="ECO:0007669"/>
    <property type="project" value="UniProtKB-KW"/>
</dbReference>
<dbReference type="RefSeq" id="WP_094262878.1">
    <property type="nucleotide sequence ID" value="NZ_NOWF01000001.1"/>
</dbReference>
<feature type="binding site" evidence="14">
    <location>
        <position position="229"/>
    </location>
    <ligand>
        <name>substrate</name>
    </ligand>
</feature>
<dbReference type="InterPro" id="IPR012907">
    <property type="entry name" value="Peptidase_S11_C"/>
</dbReference>
<evidence type="ECO:0000256" key="16">
    <source>
        <dbReference type="SAM" id="SignalP"/>
    </source>
</evidence>
<feature type="signal peptide" evidence="16">
    <location>
        <begin position="1"/>
        <end position="26"/>
    </location>
</feature>
<comment type="caution">
    <text evidence="18">The sequence shown here is derived from an EMBL/GenBank/DDBJ whole genome shotgun (WGS) entry which is preliminary data.</text>
</comment>
<feature type="domain" description="Peptidase S11 D-Ala-D-Ala carboxypeptidase A C-terminal" evidence="17">
    <location>
        <begin position="279"/>
        <end position="369"/>
    </location>
</feature>
<evidence type="ECO:0000256" key="14">
    <source>
        <dbReference type="PIRSR" id="PIRSR618044-2"/>
    </source>
</evidence>
<dbReference type="EC" id="3.4.16.4" evidence="4"/>
<keyword evidence="7 16" id="KW-0732">Signal</keyword>
<evidence type="ECO:0000256" key="13">
    <source>
        <dbReference type="PIRSR" id="PIRSR618044-1"/>
    </source>
</evidence>
<dbReference type="Pfam" id="PF07943">
    <property type="entry name" value="PBP5_C"/>
    <property type="match status" value="1"/>
</dbReference>
<comment type="function">
    <text evidence="1">Removes C-terminal D-alanyl residues from sugar-peptide cell wall precursors.</text>
</comment>
<feature type="chain" id="PRO_5012579247" description="serine-type D-Ala-D-Ala carboxypeptidase" evidence="16">
    <location>
        <begin position="27"/>
        <end position="399"/>
    </location>
</feature>
<evidence type="ECO:0000256" key="3">
    <source>
        <dbReference type="ARBA" id="ARBA00007164"/>
    </source>
</evidence>
<dbReference type="PRINTS" id="PR00725">
    <property type="entry name" value="DADACBPTASE1"/>
</dbReference>
<dbReference type="Pfam" id="PF00768">
    <property type="entry name" value="Peptidase_S11"/>
    <property type="match status" value="1"/>
</dbReference>
<dbReference type="UniPathway" id="UPA00219"/>
<dbReference type="InterPro" id="IPR037167">
    <property type="entry name" value="Peptidase_S11_C_sf"/>
</dbReference>
<evidence type="ECO:0000256" key="12">
    <source>
        <dbReference type="ARBA" id="ARBA00034000"/>
    </source>
</evidence>
<evidence type="ECO:0000256" key="8">
    <source>
        <dbReference type="ARBA" id="ARBA00022801"/>
    </source>
</evidence>
<keyword evidence="9" id="KW-0133">Cell shape</keyword>
<dbReference type="SUPFAM" id="SSF56601">
    <property type="entry name" value="beta-lactamase/transpeptidase-like"/>
    <property type="match status" value="1"/>
</dbReference>
<keyword evidence="10" id="KW-0573">Peptidoglycan synthesis</keyword>
<feature type="active site" description="Acyl-ester intermediate" evidence="13">
    <location>
        <position position="63"/>
    </location>
</feature>
<reference evidence="18 19" key="1">
    <citation type="submission" date="2017-07" db="EMBL/GenBank/DDBJ databases">
        <title>The genome sequence of Paludifilum halophilum highlights mechanisms for microbial adaptation to high salt environemnts.</title>
        <authorList>
            <person name="Belbahri L."/>
        </authorList>
    </citation>
    <scope>NUCLEOTIDE SEQUENCE [LARGE SCALE GENOMIC DNA]</scope>
    <source>
        <strain evidence="18 19">DSM 102817</strain>
    </source>
</reference>
<dbReference type="AlphaFoldDB" id="A0A235BCS6"/>
<comment type="catalytic activity">
    <reaction evidence="12">
        <text>Preferential cleavage: (Ac)2-L-Lys-D-Ala-|-D-Ala. Also transpeptidation of peptidyl-alanyl moieties that are N-acyl substituents of D-alanine.</text>
        <dbReference type="EC" id="3.4.16.4"/>
    </reaction>
</comment>
<keyword evidence="19" id="KW-1185">Reference proteome</keyword>
<dbReference type="GO" id="GO:0008360">
    <property type="term" value="P:regulation of cell shape"/>
    <property type="evidence" value="ECO:0007669"/>
    <property type="project" value="UniProtKB-KW"/>
</dbReference>
<protein>
    <recommendedName>
        <fullName evidence="4">serine-type D-Ala-D-Ala carboxypeptidase</fullName>
        <ecNumber evidence="4">3.4.16.4</ecNumber>
    </recommendedName>
</protein>
<organism evidence="18 19">
    <name type="scientific">Paludifilum halophilum</name>
    <dbReference type="NCBI Taxonomy" id="1642702"/>
    <lineage>
        <taxon>Bacteria</taxon>
        <taxon>Bacillati</taxon>
        <taxon>Bacillota</taxon>
        <taxon>Bacilli</taxon>
        <taxon>Bacillales</taxon>
        <taxon>Thermoactinomycetaceae</taxon>
        <taxon>Paludifilum</taxon>
    </lineage>
</organism>
<proteinExistence type="inferred from homology"/>
<name>A0A235BCS6_9BACL</name>
<dbReference type="InterPro" id="IPR012338">
    <property type="entry name" value="Beta-lactam/transpept-like"/>
</dbReference>
<accession>A0A235BCS6</accession>
<dbReference type="InterPro" id="IPR015956">
    <property type="entry name" value="Peniciliin-bd_prot_C_sf"/>
</dbReference>
<evidence type="ECO:0000256" key="6">
    <source>
        <dbReference type="ARBA" id="ARBA00022670"/>
    </source>
</evidence>
<dbReference type="Gene3D" id="3.40.710.10">
    <property type="entry name" value="DD-peptidase/beta-lactamase superfamily"/>
    <property type="match status" value="1"/>
</dbReference>
<dbReference type="PANTHER" id="PTHR21581">
    <property type="entry name" value="D-ALANYL-D-ALANINE CARBOXYPEPTIDASE"/>
    <property type="match status" value="1"/>
</dbReference>
<evidence type="ECO:0000256" key="2">
    <source>
        <dbReference type="ARBA" id="ARBA00004752"/>
    </source>
</evidence>
<evidence type="ECO:0000313" key="18">
    <source>
        <dbReference type="EMBL" id="OYD09777.1"/>
    </source>
</evidence>
<keyword evidence="8" id="KW-0378">Hydrolase</keyword>
<evidence type="ECO:0000256" key="7">
    <source>
        <dbReference type="ARBA" id="ARBA00022729"/>
    </source>
</evidence>
<comment type="pathway">
    <text evidence="2">Cell wall biogenesis; peptidoglycan biosynthesis.</text>
</comment>
<sequence length="399" mass="45063">MRFRICMCMLSFCLLFSFLVPVKSLAAEESGLAPKARSAILIDSDTGTVLYEKNSREKLPPASITKIMTMLLIMEALEQGKISYDDTVRVSDRAESMGGSQIFLESGETMRLRDLLKGVAVGSANDASVALAEHIAGTEEAFVERMNERAKELGMNRTHFQNTSGLSAPDHYTTAEDIAVMSRELLKHPEITRYTRIYEDYLRKDTENPFWLVNTNRLVRFYKGMDGIKTGFTSEAKYCLSATAQKGTFRAIAIVMGEPDPKARNGEISRMLDYAFNQYTNHVVYKKGDWIDWVPVDKGLKNFIQVRSPQRFSLLVKKGENASDYTRRVEWKRLSAPVKKGQTIGHVVVENKGKVLSRMELVSARDIPRADAWTLMKRTTKKMFFLPEQAPTAKQPSTP</sequence>
<dbReference type="Proteomes" id="UP000215459">
    <property type="component" value="Unassembled WGS sequence"/>
</dbReference>
<evidence type="ECO:0000256" key="10">
    <source>
        <dbReference type="ARBA" id="ARBA00022984"/>
    </source>
</evidence>
<evidence type="ECO:0000256" key="1">
    <source>
        <dbReference type="ARBA" id="ARBA00003217"/>
    </source>
</evidence>
<keyword evidence="5 18" id="KW-0121">Carboxypeptidase</keyword>
<keyword evidence="11" id="KW-0961">Cell wall biogenesis/degradation</keyword>